<feature type="chain" id="PRO_5021316242" description="Ig-like domain-containing protein" evidence="3">
    <location>
        <begin position="17"/>
        <end position="210"/>
    </location>
</feature>
<keyword evidence="3" id="KW-0732">Signal</keyword>
<proteinExistence type="predicted"/>
<dbReference type="InterPro" id="IPR013783">
    <property type="entry name" value="Ig-like_fold"/>
</dbReference>
<dbReference type="PROSITE" id="PS00290">
    <property type="entry name" value="IG_MHC"/>
    <property type="match status" value="1"/>
</dbReference>
<sequence>LFGLMFLLGSIACLLTYDFWNSPLDVDRSDCYSVHSVQPGDTMQILYRASQDIGNDTALYQFKPVHAPRGLIHDSNQKYPYTPSRFSGILDRGTGTGRAGSTTGTGILERGAGTGRTGHATAAPQVSLFAPTGKDLTRTGGQTTLLCLINNFYPDQVTLSWTMDGKGVSGDQQDSQSVRIPDRTYSTSSTLTLPRSTWESGEMYVCQVQH</sequence>
<accession>A0A4W5JLX9</accession>
<feature type="signal peptide" evidence="3">
    <location>
        <begin position="1"/>
        <end position="16"/>
    </location>
</feature>
<dbReference type="SUPFAM" id="SSF48726">
    <property type="entry name" value="Immunoglobulin"/>
    <property type="match status" value="1"/>
</dbReference>
<dbReference type="InterPro" id="IPR007110">
    <property type="entry name" value="Ig-like_dom"/>
</dbReference>
<protein>
    <recommendedName>
        <fullName evidence="4">Ig-like domain-containing protein</fullName>
    </recommendedName>
</protein>
<reference evidence="6" key="1">
    <citation type="submission" date="2018-06" db="EMBL/GenBank/DDBJ databases">
        <title>Genome assembly of Danube salmon.</title>
        <authorList>
            <person name="Macqueen D.J."/>
            <person name="Gundappa M.K."/>
        </authorList>
    </citation>
    <scope>NUCLEOTIDE SEQUENCE [LARGE SCALE GENOMIC DNA]</scope>
</reference>
<keyword evidence="6" id="KW-1185">Reference proteome</keyword>
<reference evidence="5" key="3">
    <citation type="submission" date="2025-09" db="UniProtKB">
        <authorList>
            <consortium name="Ensembl"/>
        </authorList>
    </citation>
    <scope>IDENTIFICATION</scope>
</reference>
<dbReference type="SMART" id="SM00407">
    <property type="entry name" value="IGc1"/>
    <property type="match status" value="1"/>
</dbReference>
<dbReference type="GeneTree" id="ENSGT00970000196976"/>
<dbReference type="FunFam" id="2.60.40.10:FF:000283">
    <property type="entry name" value="Immunoglobulin kappa constant"/>
    <property type="match status" value="1"/>
</dbReference>
<evidence type="ECO:0000313" key="5">
    <source>
        <dbReference type="Ensembl" id="ENSHHUP00000000686.1"/>
    </source>
</evidence>
<evidence type="ECO:0000313" key="6">
    <source>
        <dbReference type="Proteomes" id="UP000314982"/>
    </source>
</evidence>
<dbReference type="Pfam" id="PF07654">
    <property type="entry name" value="C1-set"/>
    <property type="match status" value="1"/>
</dbReference>
<dbReference type="InterPro" id="IPR036179">
    <property type="entry name" value="Ig-like_dom_sf"/>
</dbReference>
<dbReference type="InterPro" id="IPR003597">
    <property type="entry name" value="Ig_C1-set"/>
</dbReference>
<dbReference type="InterPro" id="IPR050380">
    <property type="entry name" value="Immune_Resp_Modulators"/>
</dbReference>
<dbReference type="Ensembl" id="ENSHHUT00000000703.1">
    <property type="protein sequence ID" value="ENSHHUP00000000686.1"/>
    <property type="gene ID" value="ENSHHUG00000000446.1"/>
</dbReference>
<dbReference type="PROSITE" id="PS50835">
    <property type="entry name" value="IG_LIKE"/>
    <property type="match status" value="1"/>
</dbReference>
<evidence type="ECO:0000256" key="1">
    <source>
        <dbReference type="ARBA" id="ARBA00023157"/>
    </source>
</evidence>
<reference evidence="5" key="2">
    <citation type="submission" date="2025-08" db="UniProtKB">
        <authorList>
            <consortium name="Ensembl"/>
        </authorList>
    </citation>
    <scope>IDENTIFICATION</scope>
</reference>
<organism evidence="5 6">
    <name type="scientific">Hucho hucho</name>
    <name type="common">huchen</name>
    <dbReference type="NCBI Taxonomy" id="62062"/>
    <lineage>
        <taxon>Eukaryota</taxon>
        <taxon>Metazoa</taxon>
        <taxon>Chordata</taxon>
        <taxon>Craniata</taxon>
        <taxon>Vertebrata</taxon>
        <taxon>Euteleostomi</taxon>
        <taxon>Actinopterygii</taxon>
        <taxon>Neopterygii</taxon>
        <taxon>Teleostei</taxon>
        <taxon>Protacanthopterygii</taxon>
        <taxon>Salmoniformes</taxon>
        <taxon>Salmonidae</taxon>
        <taxon>Salmoninae</taxon>
        <taxon>Hucho</taxon>
    </lineage>
</organism>
<keyword evidence="1" id="KW-1015">Disulfide bond</keyword>
<dbReference type="AlphaFoldDB" id="A0A4W5JLX9"/>
<name>A0A4W5JLX9_9TELE</name>
<keyword evidence="2" id="KW-0393">Immunoglobulin domain</keyword>
<feature type="domain" description="Ig-like" evidence="4">
    <location>
        <begin position="124"/>
        <end position="210"/>
    </location>
</feature>
<evidence type="ECO:0000256" key="2">
    <source>
        <dbReference type="ARBA" id="ARBA00023319"/>
    </source>
</evidence>
<evidence type="ECO:0000259" key="4">
    <source>
        <dbReference type="PROSITE" id="PS50835"/>
    </source>
</evidence>
<dbReference type="InterPro" id="IPR003006">
    <property type="entry name" value="Ig/MHC_CS"/>
</dbReference>
<evidence type="ECO:0000256" key="3">
    <source>
        <dbReference type="SAM" id="SignalP"/>
    </source>
</evidence>
<dbReference type="Proteomes" id="UP000314982">
    <property type="component" value="Unassembled WGS sequence"/>
</dbReference>
<dbReference type="PANTHER" id="PTHR23411">
    <property type="entry name" value="TAPASIN"/>
    <property type="match status" value="1"/>
</dbReference>
<dbReference type="Gene3D" id="2.60.40.10">
    <property type="entry name" value="Immunoglobulins"/>
    <property type="match status" value="1"/>
</dbReference>